<proteinExistence type="predicted"/>
<dbReference type="Proteomes" id="UP001190700">
    <property type="component" value="Unassembled WGS sequence"/>
</dbReference>
<feature type="region of interest" description="Disordered" evidence="1">
    <location>
        <begin position="63"/>
        <end position="97"/>
    </location>
</feature>
<dbReference type="EMBL" id="LGRX02009045">
    <property type="protein sequence ID" value="KAK3272312.1"/>
    <property type="molecule type" value="Genomic_DNA"/>
</dbReference>
<feature type="region of interest" description="Disordered" evidence="1">
    <location>
        <begin position="104"/>
        <end position="123"/>
    </location>
</feature>
<evidence type="ECO:0000313" key="2">
    <source>
        <dbReference type="EMBL" id="KAK3272312.1"/>
    </source>
</evidence>
<accession>A0AAE0L588</accession>
<keyword evidence="3" id="KW-1185">Reference proteome</keyword>
<gene>
    <name evidence="2" type="ORF">CYMTET_19386</name>
</gene>
<organism evidence="2 3">
    <name type="scientific">Cymbomonas tetramitiformis</name>
    <dbReference type="NCBI Taxonomy" id="36881"/>
    <lineage>
        <taxon>Eukaryota</taxon>
        <taxon>Viridiplantae</taxon>
        <taxon>Chlorophyta</taxon>
        <taxon>Pyramimonadophyceae</taxon>
        <taxon>Pyramimonadales</taxon>
        <taxon>Pyramimonadaceae</taxon>
        <taxon>Cymbomonas</taxon>
    </lineage>
</organism>
<dbReference type="AlphaFoldDB" id="A0AAE0L588"/>
<reference evidence="2 3" key="1">
    <citation type="journal article" date="2015" name="Genome Biol. Evol.">
        <title>Comparative Genomics of a Bacterivorous Green Alga Reveals Evolutionary Causalities and Consequences of Phago-Mixotrophic Mode of Nutrition.</title>
        <authorList>
            <person name="Burns J.A."/>
            <person name="Paasch A."/>
            <person name="Narechania A."/>
            <person name="Kim E."/>
        </authorList>
    </citation>
    <scope>NUCLEOTIDE SEQUENCE [LARGE SCALE GENOMIC DNA]</scope>
    <source>
        <strain evidence="2 3">PLY_AMNH</strain>
    </source>
</reference>
<name>A0AAE0L588_9CHLO</name>
<evidence type="ECO:0000313" key="3">
    <source>
        <dbReference type="Proteomes" id="UP001190700"/>
    </source>
</evidence>
<evidence type="ECO:0000256" key="1">
    <source>
        <dbReference type="SAM" id="MobiDB-lite"/>
    </source>
</evidence>
<protein>
    <submittedName>
        <fullName evidence="2">Uncharacterized protein</fullName>
    </submittedName>
</protein>
<feature type="region of interest" description="Disordered" evidence="1">
    <location>
        <begin position="1"/>
        <end position="24"/>
    </location>
</feature>
<comment type="caution">
    <text evidence="2">The sequence shown here is derived from an EMBL/GenBank/DDBJ whole genome shotgun (WGS) entry which is preliminary data.</text>
</comment>
<sequence length="123" mass="13204">MLVEVEAEAHVDQNHGSRKGKTKAKAINEVLTERARATEVAEGGEESLEERATFEGMEAAAASRVNAGAGNAARSKQEKERERKARQRERKAAAATRALEEALEEVERQGTGSGCLEALTQAA</sequence>
<feature type="compositionally biased region" description="Low complexity" evidence="1">
    <location>
        <begin position="63"/>
        <end position="74"/>
    </location>
</feature>